<gene>
    <name evidence="8" type="ORF">DealDRAFT_0885</name>
</gene>
<dbReference type="GO" id="GO:0006352">
    <property type="term" value="P:DNA-templated transcription initiation"/>
    <property type="evidence" value="ECO:0007669"/>
    <property type="project" value="InterPro"/>
</dbReference>
<dbReference type="InterPro" id="IPR013324">
    <property type="entry name" value="RNA_pol_sigma_r3/r4-like"/>
</dbReference>
<dbReference type="CDD" id="cd06171">
    <property type="entry name" value="Sigma70_r4"/>
    <property type="match status" value="1"/>
</dbReference>
<accession>C0GEH6</accession>
<evidence type="ECO:0000313" key="9">
    <source>
        <dbReference type="Proteomes" id="UP000006443"/>
    </source>
</evidence>
<dbReference type="STRING" id="555088.DealDRAFT_0885"/>
<evidence type="ECO:0000256" key="1">
    <source>
        <dbReference type="ARBA" id="ARBA00010641"/>
    </source>
</evidence>
<dbReference type="InterPro" id="IPR013249">
    <property type="entry name" value="RNA_pol_sigma70_r4_t2"/>
</dbReference>
<dbReference type="InterPro" id="IPR036388">
    <property type="entry name" value="WH-like_DNA-bd_sf"/>
</dbReference>
<dbReference type="Gene3D" id="1.10.1740.10">
    <property type="match status" value="1"/>
</dbReference>
<dbReference type="RefSeq" id="WP_008515231.1">
    <property type="nucleotide sequence ID" value="NZ_ACJM01000003.1"/>
</dbReference>
<dbReference type="AlphaFoldDB" id="C0GEH6"/>
<dbReference type="Proteomes" id="UP000006443">
    <property type="component" value="Unassembled WGS sequence"/>
</dbReference>
<evidence type="ECO:0000256" key="5">
    <source>
        <dbReference type="ARBA" id="ARBA00023163"/>
    </source>
</evidence>
<dbReference type="OrthoDB" id="9782703at2"/>
<dbReference type="InterPro" id="IPR013325">
    <property type="entry name" value="RNA_pol_sigma_r2"/>
</dbReference>
<dbReference type="PANTHER" id="PTHR43133">
    <property type="entry name" value="RNA POLYMERASE ECF-TYPE SIGMA FACTO"/>
    <property type="match status" value="1"/>
</dbReference>
<feature type="domain" description="RNA polymerase sigma-70 region 2" evidence="6">
    <location>
        <begin position="10"/>
        <end position="77"/>
    </location>
</feature>
<organism evidence="8 9">
    <name type="scientific">Dethiobacter alkaliphilus AHT 1</name>
    <dbReference type="NCBI Taxonomy" id="555088"/>
    <lineage>
        <taxon>Bacteria</taxon>
        <taxon>Bacillati</taxon>
        <taxon>Bacillota</taxon>
        <taxon>Dethiobacteria</taxon>
        <taxon>Dethiobacterales</taxon>
        <taxon>Dethiobacteraceae</taxon>
        <taxon>Dethiobacter</taxon>
    </lineage>
</organism>
<keyword evidence="4" id="KW-0238">DNA-binding</keyword>
<dbReference type="Pfam" id="PF08281">
    <property type="entry name" value="Sigma70_r4_2"/>
    <property type="match status" value="1"/>
</dbReference>
<dbReference type="InterPro" id="IPR014284">
    <property type="entry name" value="RNA_pol_sigma-70_dom"/>
</dbReference>
<dbReference type="SUPFAM" id="SSF88659">
    <property type="entry name" value="Sigma3 and sigma4 domains of RNA polymerase sigma factors"/>
    <property type="match status" value="1"/>
</dbReference>
<sequence length="170" mass="20086">MSISKPEQILFEEHYSKVFKSVYLYCKDFHIAEDATQEAFLKAFDNINQLRDVKSFPGWVYVIALNVVKKEFNRNKKITELNFEDYQNIFSNQDEFKNIELKEDLKLLLKHISPEERKMLNLYYGFGLSLKEIAVLTDTNISTLKVKMHRTRQKLKKKAINDVVLTGEEK</sequence>
<evidence type="ECO:0000256" key="2">
    <source>
        <dbReference type="ARBA" id="ARBA00023015"/>
    </source>
</evidence>
<comment type="caution">
    <text evidence="8">The sequence shown here is derived from an EMBL/GenBank/DDBJ whole genome shotgun (WGS) entry which is preliminary data.</text>
</comment>
<evidence type="ECO:0000256" key="3">
    <source>
        <dbReference type="ARBA" id="ARBA00023082"/>
    </source>
</evidence>
<feature type="domain" description="RNA polymerase sigma factor 70 region 4 type 2" evidence="7">
    <location>
        <begin position="103"/>
        <end position="155"/>
    </location>
</feature>
<keyword evidence="5" id="KW-0804">Transcription</keyword>
<keyword evidence="3" id="KW-0731">Sigma factor</keyword>
<comment type="similarity">
    <text evidence="1">Belongs to the sigma-70 factor family. ECF subfamily.</text>
</comment>
<evidence type="ECO:0000313" key="8">
    <source>
        <dbReference type="EMBL" id="EEG78470.1"/>
    </source>
</evidence>
<dbReference type="eggNOG" id="COG1595">
    <property type="taxonomic scope" value="Bacteria"/>
</dbReference>
<dbReference type="SUPFAM" id="SSF88946">
    <property type="entry name" value="Sigma2 domain of RNA polymerase sigma factors"/>
    <property type="match status" value="1"/>
</dbReference>
<dbReference type="NCBIfam" id="TIGR02937">
    <property type="entry name" value="sigma70-ECF"/>
    <property type="match status" value="1"/>
</dbReference>
<evidence type="ECO:0000259" key="7">
    <source>
        <dbReference type="Pfam" id="PF08281"/>
    </source>
</evidence>
<evidence type="ECO:0000259" key="6">
    <source>
        <dbReference type="Pfam" id="PF04542"/>
    </source>
</evidence>
<dbReference type="PANTHER" id="PTHR43133:SF8">
    <property type="entry name" value="RNA POLYMERASE SIGMA FACTOR HI_1459-RELATED"/>
    <property type="match status" value="1"/>
</dbReference>
<name>C0GEH6_DETAL</name>
<dbReference type="Pfam" id="PF04542">
    <property type="entry name" value="Sigma70_r2"/>
    <property type="match status" value="1"/>
</dbReference>
<dbReference type="InterPro" id="IPR007627">
    <property type="entry name" value="RNA_pol_sigma70_r2"/>
</dbReference>
<reference evidence="8 9" key="1">
    <citation type="submission" date="2009-02" db="EMBL/GenBank/DDBJ databases">
        <title>Sequencing of the draft genome and assembly of Dethiobacter alkaliphilus AHT 1.</title>
        <authorList>
            <consortium name="US DOE Joint Genome Institute (JGI-PGF)"/>
            <person name="Lucas S."/>
            <person name="Copeland A."/>
            <person name="Lapidus A."/>
            <person name="Glavina del Rio T."/>
            <person name="Dalin E."/>
            <person name="Tice H."/>
            <person name="Bruce D."/>
            <person name="Goodwin L."/>
            <person name="Pitluck S."/>
            <person name="Larimer F."/>
            <person name="Land M.L."/>
            <person name="Hauser L."/>
            <person name="Muyzer G."/>
        </authorList>
    </citation>
    <scope>NUCLEOTIDE SEQUENCE [LARGE SCALE GENOMIC DNA]</scope>
    <source>
        <strain evidence="8 9">AHT 1</strain>
    </source>
</reference>
<keyword evidence="9" id="KW-1185">Reference proteome</keyword>
<proteinExistence type="inferred from homology"/>
<dbReference type="GO" id="GO:0003677">
    <property type="term" value="F:DNA binding"/>
    <property type="evidence" value="ECO:0007669"/>
    <property type="project" value="UniProtKB-KW"/>
</dbReference>
<protein>
    <submittedName>
        <fullName evidence="8">RNA polymerase, sigma-24 subunit, ECF subfamily</fullName>
    </submittedName>
</protein>
<evidence type="ECO:0000256" key="4">
    <source>
        <dbReference type="ARBA" id="ARBA00023125"/>
    </source>
</evidence>
<keyword evidence="2" id="KW-0805">Transcription regulation</keyword>
<dbReference type="GO" id="GO:0016987">
    <property type="term" value="F:sigma factor activity"/>
    <property type="evidence" value="ECO:0007669"/>
    <property type="project" value="UniProtKB-KW"/>
</dbReference>
<dbReference type="Gene3D" id="1.10.10.10">
    <property type="entry name" value="Winged helix-like DNA-binding domain superfamily/Winged helix DNA-binding domain"/>
    <property type="match status" value="1"/>
</dbReference>
<dbReference type="EMBL" id="ACJM01000003">
    <property type="protein sequence ID" value="EEG78470.1"/>
    <property type="molecule type" value="Genomic_DNA"/>
</dbReference>
<dbReference type="InterPro" id="IPR039425">
    <property type="entry name" value="RNA_pol_sigma-70-like"/>
</dbReference>